<protein>
    <submittedName>
        <fullName evidence="2">Uncharacterized protein</fullName>
    </submittedName>
</protein>
<sequence length="90" mass="10102">MTTPRRNNLALLKKMFEGFEESDLPIPIPKAPSTTSTPRMTPAGSFGSRGATPSPAPRLRPKRKSASHLDTVKKANNPYAKYYFKYSFRK</sequence>
<keyword evidence="3" id="KW-1185">Reference proteome</keyword>
<feature type="region of interest" description="Disordered" evidence="1">
    <location>
        <begin position="23"/>
        <end position="73"/>
    </location>
</feature>
<dbReference type="AlphaFoldDB" id="A0A2G5TYN5"/>
<evidence type="ECO:0000313" key="3">
    <source>
        <dbReference type="Proteomes" id="UP000230233"/>
    </source>
</evidence>
<dbReference type="OrthoDB" id="10425659at2759"/>
<reference evidence="3" key="1">
    <citation type="submission" date="2017-10" db="EMBL/GenBank/DDBJ databases">
        <title>Rapid genome shrinkage in a self-fertile nematode reveals novel sperm competition proteins.</title>
        <authorList>
            <person name="Yin D."/>
            <person name="Schwarz E.M."/>
            <person name="Thomas C.G."/>
            <person name="Felde R.L."/>
            <person name="Korf I.F."/>
            <person name="Cutter A.D."/>
            <person name="Schartner C.M."/>
            <person name="Ralston E.J."/>
            <person name="Meyer B.J."/>
            <person name="Haag E.S."/>
        </authorList>
    </citation>
    <scope>NUCLEOTIDE SEQUENCE [LARGE SCALE GENOMIC DNA]</scope>
    <source>
        <strain evidence="3">JU1422</strain>
    </source>
</reference>
<evidence type="ECO:0000313" key="2">
    <source>
        <dbReference type="EMBL" id="PIC32211.1"/>
    </source>
</evidence>
<evidence type="ECO:0000256" key="1">
    <source>
        <dbReference type="SAM" id="MobiDB-lite"/>
    </source>
</evidence>
<comment type="caution">
    <text evidence="2">The sequence shown here is derived from an EMBL/GenBank/DDBJ whole genome shotgun (WGS) entry which is preliminary data.</text>
</comment>
<dbReference type="EMBL" id="PDUG01000004">
    <property type="protein sequence ID" value="PIC32211.1"/>
    <property type="molecule type" value="Genomic_DNA"/>
</dbReference>
<proteinExistence type="predicted"/>
<organism evidence="2 3">
    <name type="scientific">Caenorhabditis nigoni</name>
    <dbReference type="NCBI Taxonomy" id="1611254"/>
    <lineage>
        <taxon>Eukaryota</taxon>
        <taxon>Metazoa</taxon>
        <taxon>Ecdysozoa</taxon>
        <taxon>Nematoda</taxon>
        <taxon>Chromadorea</taxon>
        <taxon>Rhabditida</taxon>
        <taxon>Rhabditina</taxon>
        <taxon>Rhabditomorpha</taxon>
        <taxon>Rhabditoidea</taxon>
        <taxon>Rhabditidae</taxon>
        <taxon>Peloderinae</taxon>
        <taxon>Caenorhabditis</taxon>
    </lineage>
</organism>
<accession>A0A2G5TYN5</accession>
<name>A0A2G5TYN5_9PELO</name>
<gene>
    <name evidence="2" type="primary">Cnig_chr_IV.g12627</name>
    <name evidence="2" type="ORF">B9Z55_012627</name>
</gene>
<dbReference type="Proteomes" id="UP000230233">
    <property type="component" value="Chromosome IV"/>
</dbReference>